<evidence type="ECO:0000313" key="12">
    <source>
        <dbReference type="EMBL" id="KAJ8254444.1"/>
    </source>
</evidence>
<dbReference type="PROSITE" id="PS00028">
    <property type="entry name" value="ZINC_FINGER_C2H2_1"/>
    <property type="match status" value="3"/>
</dbReference>
<feature type="compositionally biased region" description="Polar residues" evidence="10">
    <location>
        <begin position="16"/>
        <end position="34"/>
    </location>
</feature>
<evidence type="ECO:0000256" key="3">
    <source>
        <dbReference type="ARBA" id="ARBA00022737"/>
    </source>
</evidence>
<dbReference type="FunFam" id="3.30.160.60:FF:000245">
    <property type="entry name" value="zinc finger protein Gfi-1"/>
    <property type="match status" value="1"/>
</dbReference>
<evidence type="ECO:0000313" key="13">
    <source>
        <dbReference type="Proteomes" id="UP001152803"/>
    </source>
</evidence>
<dbReference type="FunFam" id="3.30.160.60:FF:000432">
    <property type="entry name" value="zinc finger protein Gfi-1b isoform X1"/>
    <property type="match status" value="1"/>
</dbReference>
<evidence type="ECO:0000256" key="7">
    <source>
        <dbReference type="ARBA" id="ARBA00023163"/>
    </source>
</evidence>
<dbReference type="GO" id="GO:0000981">
    <property type="term" value="F:DNA-binding transcription factor activity, RNA polymerase II-specific"/>
    <property type="evidence" value="ECO:0007669"/>
    <property type="project" value="TreeGrafter"/>
</dbReference>
<dbReference type="GO" id="GO:0000978">
    <property type="term" value="F:RNA polymerase II cis-regulatory region sequence-specific DNA binding"/>
    <property type="evidence" value="ECO:0007669"/>
    <property type="project" value="TreeGrafter"/>
</dbReference>
<comment type="caution">
    <text evidence="12">The sequence shown here is derived from an EMBL/GenBank/DDBJ whole genome shotgun (WGS) entry which is preliminary data.</text>
</comment>
<dbReference type="PROSITE" id="PS50157">
    <property type="entry name" value="ZINC_FINGER_C2H2_2"/>
    <property type="match status" value="4"/>
</dbReference>
<gene>
    <name evidence="12" type="ORF">COCON_G00210560</name>
</gene>
<dbReference type="GO" id="GO:0008270">
    <property type="term" value="F:zinc ion binding"/>
    <property type="evidence" value="ECO:0007669"/>
    <property type="project" value="UniProtKB-KW"/>
</dbReference>
<feature type="domain" description="C2H2-type" evidence="11">
    <location>
        <begin position="255"/>
        <end position="282"/>
    </location>
</feature>
<keyword evidence="6" id="KW-0805">Transcription regulation</keyword>
<evidence type="ECO:0000256" key="5">
    <source>
        <dbReference type="ARBA" id="ARBA00022833"/>
    </source>
</evidence>
<feature type="region of interest" description="Disordered" evidence="10">
    <location>
        <begin position="1"/>
        <end position="66"/>
    </location>
</feature>
<dbReference type="Proteomes" id="UP001152803">
    <property type="component" value="Unassembled WGS sequence"/>
</dbReference>
<protein>
    <recommendedName>
        <fullName evidence="11">C2H2-type domain-containing protein</fullName>
    </recommendedName>
</protein>
<evidence type="ECO:0000256" key="1">
    <source>
        <dbReference type="ARBA" id="ARBA00004123"/>
    </source>
</evidence>
<keyword evidence="5" id="KW-0862">Zinc</keyword>
<proteinExistence type="predicted"/>
<keyword evidence="13" id="KW-1185">Reference proteome</keyword>
<keyword evidence="4 9" id="KW-0863">Zinc-finger</keyword>
<evidence type="ECO:0000256" key="8">
    <source>
        <dbReference type="ARBA" id="ARBA00023242"/>
    </source>
</evidence>
<dbReference type="GO" id="GO:0005634">
    <property type="term" value="C:nucleus"/>
    <property type="evidence" value="ECO:0007669"/>
    <property type="project" value="UniProtKB-SubCell"/>
</dbReference>
<evidence type="ECO:0000256" key="4">
    <source>
        <dbReference type="ARBA" id="ARBA00022771"/>
    </source>
</evidence>
<reference evidence="12" key="1">
    <citation type="journal article" date="2023" name="Science">
        <title>Genome structures resolve the early diversification of teleost fishes.</title>
        <authorList>
            <person name="Parey E."/>
            <person name="Louis A."/>
            <person name="Montfort J."/>
            <person name="Bouchez O."/>
            <person name="Roques C."/>
            <person name="Iampietro C."/>
            <person name="Lluch J."/>
            <person name="Castinel A."/>
            <person name="Donnadieu C."/>
            <person name="Desvignes T."/>
            <person name="Floi Bucao C."/>
            <person name="Jouanno E."/>
            <person name="Wen M."/>
            <person name="Mejri S."/>
            <person name="Dirks R."/>
            <person name="Jansen H."/>
            <person name="Henkel C."/>
            <person name="Chen W.J."/>
            <person name="Zahm M."/>
            <person name="Cabau C."/>
            <person name="Klopp C."/>
            <person name="Thompson A.W."/>
            <person name="Robinson-Rechavi M."/>
            <person name="Braasch I."/>
            <person name="Lecointre G."/>
            <person name="Bobe J."/>
            <person name="Postlethwait J.H."/>
            <person name="Berthelot C."/>
            <person name="Roest Crollius H."/>
            <person name="Guiguen Y."/>
        </authorList>
    </citation>
    <scope>NUCLEOTIDE SEQUENCE</scope>
    <source>
        <strain evidence="12">Concon-B</strain>
    </source>
</reference>
<dbReference type="AlphaFoldDB" id="A0A9Q1D0H8"/>
<keyword evidence="2" id="KW-0479">Metal-binding</keyword>
<feature type="domain" description="C2H2-type" evidence="11">
    <location>
        <begin position="283"/>
        <end position="310"/>
    </location>
</feature>
<comment type="subcellular location">
    <subcellularLocation>
        <location evidence="1">Nucleus</location>
    </subcellularLocation>
</comment>
<keyword evidence="8" id="KW-0539">Nucleus</keyword>
<evidence type="ECO:0000259" key="11">
    <source>
        <dbReference type="PROSITE" id="PS50157"/>
    </source>
</evidence>
<evidence type="ECO:0000256" key="9">
    <source>
        <dbReference type="PROSITE-ProRule" id="PRU00042"/>
    </source>
</evidence>
<dbReference type="InterPro" id="IPR013087">
    <property type="entry name" value="Znf_C2H2_type"/>
</dbReference>
<dbReference type="Pfam" id="PF00096">
    <property type="entry name" value="zf-C2H2"/>
    <property type="match status" value="3"/>
</dbReference>
<dbReference type="InterPro" id="IPR036236">
    <property type="entry name" value="Znf_C2H2_sf"/>
</dbReference>
<dbReference type="PANTHER" id="PTHR23235">
    <property type="entry name" value="KRUEPPEL-LIKE TRANSCRIPTION FACTOR"/>
    <property type="match status" value="1"/>
</dbReference>
<dbReference type="FunFam" id="3.30.160.60:FF:000208">
    <property type="entry name" value="zinc finger protein Gfi-1b"/>
    <property type="match status" value="1"/>
</dbReference>
<accession>A0A9Q1D0H8</accession>
<feature type="domain" description="C2H2-type" evidence="11">
    <location>
        <begin position="227"/>
        <end position="254"/>
    </location>
</feature>
<name>A0A9Q1D0H8_CONCO</name>
<feature type="domain" description="C2H2-type" evidence="11">
    <location>
        <begin position="311"/>
        <end position="338"/>
    </location>
</feature>
<keyword evidence="7" id="KW-0804">Transcription</keyword>
<dbReference type="SUPFAM" id="SSF57667">
    <property type="entry name" value="beta-beta-alpha zinc fingers"/>
    <property type="match status" value="2"/>
</dbReference>
<dbReference type="PANTHER" id="PTHR23235:SF142">
    <property type="entry name" value="ZINC FINGER PROTEIN 384"/>
    <property type="match status" value="1"/>
</dbReference>
<dbReference type="Gene3D" id="3.30.160.60">
    <property type="entry name" value="Classic Zinc Finger"/>
    <property type="match status" value="4"/>
</dbReference>
<dbReference type="OrthoDB" id="6155966at2759"/>
<evidence type="ECO:0000256" key="2">
    <source>
        <dbReference type="ARBA" id="ARBA00022723"/>
    </source>
</evidence>
<evidence type="ECO:0000256" key="6">
    <source>
        <dbReference type="ARBA" id="ARBA00023015"/>
    </source>
</evidence>
<keyword evidence="3" id="KW-0677">Repeat</keyword>
<organism evidence="12 13">
    <name type="scientific">Conger conger</name>
    <name type="common">Conger eel</name>
    <name type="synonym">Muraena conger</name>
    <dbReference type="NCBI Taxonomy" id="82655"/>
    <lineage>
        <taxon>Eukaryota</taxon>
        <taxon>Metazoa</taxon>
        <taxon>Chordata</taxon>
        <taxon>Craniata</taxon>
        <taxon>Vertebrata</taxon>
        <taxon>Euteleostomi</taxon>
        <taxon>Actinopterygii</taxon>
        <taxon>Neopterygii</taxon>
        <taxon>Teleostei</taxon>
        <taxon>Anguilliformes</taxon>
        <taxon>Congridae</taxon>
        <taxon>Conger</taxon>
    </lineage>
</organism>
<sequence length="343" mass="38266">MPRSFLVKSKRGGAHTSRTAGDSSLSGSAQSQRPFLSPRRCSLRSPAPEVNSPAYTANPAEGVTETTVTETTVARTAVTRTTVAPSTAQLSPGLPSPFSPPHVNQCTHWPDRPWPTGCPADAPWPPPRWAVLCAGNPERQRELEEFLHGLLSRRQRAPESSEPVSHQLSPTECPQCERVFSPVPCLETCSQRSHVSRRPVPLVTYSDQSYVFRPDLGLHCKMKERIFICKVCGKTFKRSSTLATHLLIHSNTRPYPCQYCGKRFHQKSDMKKHTFVHTGEKPHVCKVCGKAFSQSSNLITHTRKHSGYRPFTCPRCQGGFLRRVDLRRHLELECGNSALFSQS</sequence>
<evidence type="ECO:0000256" key="10">
    <source>
        <dbReference type="SAM" id="MobiDB-lite"/>
    </source>
</evidence>
<dbReference type="EMBL" id="JAFJMO010000016">
    <property type="protein sequence ID" value="KAJ8254444.1"/>
    <property type="molecule type" value="Genomic_DNA"/>
</dbReference>
<dbReference type="SMART" id="SM00355">
    <property type="entry name" value="ZnF_C2H2"/>
    <property type="match status" value="4"/>
</dbReference>